<dbReference type="AlphaFoldDB" id="A0A1B7MDI0"/>
<feature type="non-terminal residue" evidence="3">
    <location>
        <position position="83"/>
    </location>
</feature>
<dbReference type="PROSITE" id="PS50879">
    <property type="entry name" value="RNASE_H_1"/>
    <property type="match status" value="1"/>
</dbReference>
<gene>
    <name evidence="3" type="ORF">K503DRAFT_644424</name>
</gene>
<feature type="region of interest" description="Disordered" evidence="1">
    <location>
        <begin position="14"/>
        <end position="37"/>
    </location>
</feature>
<dbReference type="InterPro" id="IPR036397">
    <property type="entry name" value="RNaseH_sf"/>
</dbReference>
<sequence>ITICWSPGHEGVYGNEEADKQAKMAATGKQHNSRRSALPSYLHHSSLPLSISALKQAHNKDTHTCWTRMWAESPRYACLQQLD</sequence>
<dbReference type="SUPFAM" id="SSF53098">
    <property type="entry name" value="Ribonuclease H-like"/>
    <property type="match status" value="1"/>
</dbReference>
<feature type="non-terminal residue" evidence="3">
    <location>
        <position position="1"/>
    </location>
</feature>
<feature type="domain" description="RNase H type-1" evidence="2">
    <location>
        <begin position="1"/>
        <end position="27"/>
    </location>
</feature>
<keyword evidence="4" id="KW-1185">Reference proteome</keyword>
<evidence type="ECO:0000259" key="2">
    <source>
        <dbReference type="PROSITE" id="PS50879"/>
    </source>
</evidence>
<accession>A0A1B7MDI0</accession>
<dbReference type="Gene3D" id="3.30.420.10">
    <property type="entry name" value="Ribonuclease H-like superfamily/Ribonuclease H"/>
    <property type="match status" value="1"/>
</dbReference>
<dbReference type="GO" id="GO:0004523">
    <property type="term" value="F:RNA-DNA hybrid ribonuclease activity"/>
    <property type="evidence" value="ECO:0007669"/>
    <property type="project" value="InterPro"/>
</dbReference>
<reference evidence="3 4" key="1">
    <citation type="submission" date="2016-06" db="EMBL/GenBank/DDBJ databases">
        <title>Comparative genomics of the ectomycorrhizal sister species Rhizopogon vinicolor and Rhizopogon vesiculosus (Basidiomycota: Boletales) reveals a divergence of the mating type B locus.</title>
        <authorList>
            <consortium name="DOE Joint Genome Institute"/>
            <person name="Mujic A.B."/>
            <person name="Kuo A."/>
            <person name="Tritt A."/>
            <person name="Lipzen A."/>
            <person name="Chen C."/>
            <person name="Johnson J."/>
            <person name="Sharma A."/>
            <person name="Barry K."/>
            <person name="Grigoriev I.V."/>
            <person name="Spatafora J.W."/>
        </authorList>
    </citation>
    <scope>NUCLEOTIDE SEQUENCE [LARGE SCALE GENOMIC DNA]</scope>
    <source>
        <strain evidence="3 4">AM-OR11-026</strain>
    </source>
</reference>
<dbReference type="InterPro" id="IPR012337">
    <property type="entry name" value="RNaseH-like_sf"/>
</dbReference>
<evidence type="ECO:0000313" key="4">
    <source>
        <dbReference type="Proteomes" id="UP000092154"/>
    </source>
</evidence>
<dbReference type="InParanoid" id="A0A1B7MDI0"/>
<organism evidence="3 4">
    <name type="scientific">Rhizopogon vinicolor AM-OR11-026</name>
    <dbReference type="NCBI Taxonomy" id="1314800"/>
    <lineage>
        <taxon>Eukaryota</taxon>
        <taxon>Fungi</taxon>
        <taxon>Dikarya</taxon>
        <taxon>Basidiomycota</taxon>
        <taxon>Agaricomycotina</taxon>
        <taxon>Agaricomycetes</taxon>
        <taxon>Agaricomycetidae</taxon>
        <taxon>Boletales</taxon>
        <taxon>Suillineae</taxon>
        <taxon>Rhizopogonaceae</taxon>
        <taxon>Rhizopogon</taxon>
    </lineage>
</organism>
<dbReference type="OrthoDB" id="3265515at2759"/>
<evidence type="ECO:0000256" key="1">
    <source>
        <dbReference type="SAM" id="MobiDB-lite"/>
    </source>
</evidence>
<dbReference type="Proteomes" id="UP000092154">
    <property type="component" value="Unassembled WGS sequence"/>
</dbReference>
<name>A0A1B7MDI0_9AGAM</name>
<protein>
    <recommendedName>
        <fullName evidence="2">RNase H type-1 domain-containing protein</fullName>
    </recommendedName>
</protein>
<dbReference type="GO" id="GO:0003676">
    <property type="term" value="F:nucleic acid binding"/>
    <property type="evidence" value="ECO:0007669"/>
    <property type="project" value="InterPro"/>
</dbReference>
<dbReference type="EMBL" id="KV450104">
    <property type="protein sequence ID" value="OAX30663.1"/>
    <property type="molecule type" value="Genomic_DNA"/>
</dbReference>
<evidence type="ECO:0000313" key="3">
    <source>
        <dbReference type="EMBL" id="OAX30663.1"/>
    </source>
</evidence>
<proteinExistence type="predicted"/>
<dbReference type="InterPro" id="IPR002156">
    <property type="entry name" value="RNaseH_domain"/>
</dbReference>